<evidence type="ECO:0008006" key="4">
    <source>
        <dbReference type="Google" id="ProtNLM"/>
    </source>
</evidence>
<accession>A0ABS4JG74</accession>
<feature type="transmembrane region" description="Helical" evidence="1">
    <location>
        <begin position="266"/>
        <end position="288"/>
    </location>
</feature>
<keyword evidence="1" id="KW-0812">Transmembrane</keyword>
<dbReference type="Proteomes" id="UP001519288">
    <property type="component" value="Unassembled WGS sequence"/>
</dbReference>
<organism evidence="2 3">
    <name type="scientific">Paenibacillus shirakamiensis</name>
    <dbReference type="NCBI Taxonomy" id="1265935"/>
    <lineage>
        <taxon>Bacteria</taxon>
        <taxon>Bacillati</taxon>
        <taxon>Bacillota</taxon>
        <taxon>Bacilli</taxon>
        <taxon>Bacillales</taxon>
        <taxon>Paenibacillaceae</taxon>
        <taxon>Paenibacillus</taxon>
    </lineage>
</organism>
<comment type="caution">
    <text evidence="2">The sequence shown here is derived from an EMBL/GenBank/DDBJ whole genome shotgun (WGS) entry which is preliminary data.</text>
</comment>
<feature type="transmembrane region" description="Helical" evidence="1">
    <location>
        <begin position="309"/>
        <end position="326"/>
    </location>
</feature>
<protein>
    <recommendedName>
        <fullName evidence="4">Spore germination protein</fullName>
    </recommendedName>
</protein>
<feature type="transmembrane region" description="Helical" evidence="1">
    <location>
        <begin position="213"/>
        <end position="234"/>
    </location>
</feature>
<dbReference type="Pfam" id="PF03845">
    <property type="entry name" value="Spore_permease"/>
    <property type="match status" value="1"/>
</dbReference>
<proteinExistence type="predicted"/>
<reference evidence="2 3" key="1">
    <citation type="submission" date="2021-03" db="EMBL/GenBank/DDBJ databases">
        <title>Genomic Encyclopedia of Type Strains, Phase IV (KMG-IV): sequencing the most valuable type-strain genomes for metagenomic binning, comparative biology and taxonomic classification.</title>
        <authorList>
            <person name="Goeker M."/>
        </authorList>
    </citation>
    <scope>NUCLEOTIDE SEQUENCE [LARGE SCALE GENOMIC DNA]</scope>
    <source>
        <strain evidence="2 3">DSM 26806</strain>
    </source>
</reference>
<evidence type="ECO:0000313" key="3">
    <source>
        <dbReference type="Proteomes" id="UP001519288"/>
    </source>
</evidence>
<feature type="transmembrane region" description="Helical" evidence="1">
    <location>
        <begin position="6"/>
        <end position="23"/>
    </location>
</feature>
<feature type="transmembrane region" description="Helical" evidence="1">
    <location>
        <begin position="136"/>
        <end position="156"/>
    </location>
</feature>
<dbReference type="RefSeq" id="WP_209861140.1">
    <property type="nucleotide sequence ID" value="NZ_JAGGLD010000002.1"/>
</dbReference>
<keyword evidence="1" id="KW-1133">Transmembrane helix</keyword>
<feature type="transmembrane region" description="Helical" evidence="1">
    <location>
        <begin position="338"/>
        <end position="360"/>
    </location>
</feature>
<feature type="transmembrane region" description="Helical" evidence="1">
    <location>
        <begin position="77"/>
        <end position="100"/>
    </location>
</feature>
<dbReference type="EMBL" id="JAGGLD010000002">
    <property type="protein sequence ID" value="MBP2000721.1"/>
    <property type="molecule type" value="Genomic_DNA"/>
</dbReference>
<gene>
    <name evidence="2" type="ORF">J2Z69_001752</name>
</gene>
<evidence type="ECO:0000313" key="2">
    <source>
        <dbReference type="EMBL" id="MBP2000721.1"/>
    </source>
</evidence>
<dbReference type="InterPro" id="IPR004761">
    <property type="entry name" value="Spore_GerAB"/>
</dbReference>
<feature type="transmembrane region" description="Helical" evidence="1">
    <location>
        <begin position="35"/>
        <end position="57"/>
    </location>
</feature>
<feature type="transmembrane region" description="Helical" evidence="1">
    <location>
        <begin position="112"/>
        <end position="130"/>
    </location>
</feature>
<keyword evidence="1" id="KW-0472">Membrane</keyword>
<name>A0ABS4JG74_9BACL</name>
<sequence length="369" mass="42423">MVKNKYFYYLFLITALISVINYVPRSLIDRRFDGAMMSILISIPIGTVLLILFTKLMSKFPQQGLPEILNGNLSGFVSRPLLVLYSTIWFVAGLITILAFVDITMRYISSDVPSYIVILGFLLIICFSMRMRTESILYGLEVLLVLNLPLIIYYLLKGIFNPYFSWDAVRQMVTYLWDIPHYSSVAKSTFVFTGYINLAIFNRVFENLKVRHVWLISLTALVTLLIAFLMPIGFSGVEGISKHVYPWFTTADSLRTKAFIIERVLFLFYFTYLTFSLVSAITSWHITLELLKGAFQSKQGKDQGKNTKKVVDWACIIIFSGITLLMDNLNQYTMYKVGQIFLDVRLIGEIMLLATIFLVFRKLKRGRST</sequence>
<keyword evidence="3" id="KW-1185">Reference proteome</keyword>
<evidence type="ECO:0000256" key="1">
    <source>
        <dbReference type="SAM" id="Phobius"/>
    </source>
</evidence>